<reference evidence="10" key="1">
    <citation type="journal article" date="2014" name="Genome Announc.">
        <title>Draft Genome Sequences of Three Alkaliphilic Bacillus Strains, Bacillus wakoensis JCM 9140T, Bacillus akibai JCM 9157T, and Bacillus hemicellulosilyticus JCM 9152T.</title>
        <authorList>
            <person name="Yuki M."/>
            <person name="Oshima K."/>
            <person name="Suda W."/>
            <person name="Oshida Y."/>
            <person name="Kitamura K."/>
            <person name="Iida T."/>
            <person name="Hattori M."/>
            <person name="Ohkuma M."/>
        </authorList>
    </citation>
    <scope>NUCLEOTIDE SEQUENCE [LARGE SCALE GENOMIC DNA]</scope>
    <source>
        <strain evidence="10">JCM 9152</strain>
    </source>
</reference>
<keyword evidence="7" id="KW-0812">Transmembrane</keyword>
<feature type="domain" description="HAMP" evidence="9">
    <location>
        <begin position="214"/>
        <end position="272"/>
    </location>
</feature>
<dbReference type="SMART" id="SM00283">
    <property type="entry name" value="MA"/>
    <property type="match status" value="1"/>
</dbReference>
<dbReference type="Pfam" id="PF00015">
    <property type="entry name" value="MCPsignal"/>
    <property type="match status" value="1"/>
</dbReference>
<evidence type="ECO:0008006" key="12">
    <source>
        <dbReference type="Google" id="ProtNLM"/>
    </source>
</evidence>
<dbReference type="SMART" id="SM00304">
    <property type="entry name" value="HAMP"/>
    <property type="match status" value="1"/>
</dbReference>
<dbReference type="Gene3D" id="1.10.287.950">
    <property type="entry name" value="Methyl-accepting chemotaxis protein"/>
    <property type="match status" value="1"/>
</dbReference>
<keyword evidence="7" id="KW-1133">Transmembrane helix</keyword>
<dbReference type="PROSITE" id="PS50111">
    <property type="entry name" value="CHEMOTAXIS_TRANSDUC_2"/>
    <property type="match status" value="1"/>
</dbReference>
<dbReference type="GO" id="GO:0007165">
    <property type="term" value="P:signal transduction"/>
    <property type="evidence" value="ECO:0007669"/>
    <property type="project" value="UniProtKB-KW"/>
</dbReference>
<dbReference type="EMBL" id="BAUU01000005">
    <property type="protein sequence ID" value="GAE29582.1"/>
    <property type="molecule type" value="Genomic_DNA"/>
</dbReference>
<accession>W4QCA2</accession>
<evidence type="ECO:0000256" key="1">
    <source>
        <dbReference type="ARBA" id="ARBA00004236"/>
    </source>
</evidence>
<evidence type="ECO:0000313" key="10">
    <source>
        <dbReference type="EMBL" id="GAE29582.1"/>
    </source>
</evidence>
<comment type="subcellular location">
    <subcellularLocation>
        <location evidence="1">Cell membrane</location>
    </subcellularLocation>
</comment>
<dbReference type="InterPro" id="IPR004089">
    <property type="entry name" value="MCPsignal_dom"/>
</dbReference>
<keyword evidence="11" id="KW-1185">Reference proteome</keyword>
<evidence type="ECO:0000259" key="9">
    <source>
        <dbReference type="PROSITE" id="PS50885"/>
    </source>
</evidence>
<evidence type="ECO:0000256" key="4">
    <source>
        <dbReference type="ARBA" id="ARBA00023224"/>
    </source>
</evidence>
<keyword evidence="4 6" id="KW-0807">Transducer</keyword>
<dbReference type="STRING" id="1236971.JCM9152_946"/>
<dbReference type="RefSeq" id="WP_035341354.1">
    <property type="nucleotide sequence ID" value="NZ_BAUU01000005.1"/>
</dbReference>
<keyword evidence="3 7" id="KW-0472">Membrane</keyword>
<dbReference type="PROSITE" id="PS50885">
    <property type="entry name" value="HAMP"/>
    <property type="match status" value="1"/>
</dbReference>
<dbReference type="Gene3D" id="6.10.340.10">
    <property type="match status" value="1"/>
</dbReference>
<organism evidence="10 11">
    <name type="scientific">Halalkalibacter hemicellulosilyticusJCM 9152</name>
    <dbReference type="NCBI Taxonomy" id="1236971"/>
    <lineage>
        <taxon>Bacteria</taxon>
        <taxon>Bacillati</taxon>
        <taxon>Bacillota</taxon>
        <taxon>Bacilli</taxon>
        <taxon>Bacillales</taxon>
        <taxon>Bacillaceae</taxon>
        <taxon>Halalkalibacter</taxon>
    </lineage>
</organism>
<name>W4QCA2_9BACI</name>
<evidence type="ECO:0000256" key="6">
    <source>
        <dbReference type="PROSITE-ProRule" id="PRU00284"/>
    </source>
</evidence>
<evidence type="ECO:0000256" key="7">
    <source>
        <dbReference type="SAM" id="Phobius"/>
    </source>
</evidence>
<feature type="domain" description="Methyl-accepting transducer" evidence="8">
    <location>
        <begin position="298"/>
        <end position="535"/>
    </location>
</feature>
<dbReference type="Proteomes" id="UP000018895">
    <property type="component" value="Unassembled WGS sequence"/>
</dbReference>
<comment type="similarity">
    <text evidence="5">Belongs to the methyl-accepting chemotaxis (MCP) protein family.</text>
</comment>
<evidence type="ECO:0000259" key="8">
    <source>
        <dbReference type="PROSITE" id="PS50111"/>
    </source>
</evidence>
<dbReference type="Pfam" id="PF00672">
    <property type="entry name" value="HAMP"/>
    <property type="match status" value="1"/>
</dbReference>
<dbReference type="AlphaFoldDB" id="W4QCA2"/>
<dbReference type="OrthoDB" id="9760371at2"/>
<dbReference type="GO" id="GO:0005886">
    <property type="term" value="C:plasma membrane"/>
    <property type="evidence" value="ECO:0007669"/>
    <property type="project" value="UniProtKB-SubCell"/>
</dbReference>
<dbReference type="SUPFAM" id="SSF58104">
    <property type="entry name" value="Methyl-accepting chemotaxis protein (MCP) signaling domain"/>
    <property type="match status" value="1"/>
</dbReference>
<sequence>MRKSIANRILFILIFLSFLFTLNTTLSGITNSQVQLSANLISDSFINLEYEQVKLAKEMGQLELAVQRYVLDEDSNNASISDLMLTSIEQTTTSKNEIADITADFSQKAMNQDLQEAYAPYQENLEAYLEQATQIAEFIRQGDRQAVDGSYAAFETTANEIMTTENHFQTVLDGSIDHEVQLINSRVNRSTAIIMSMAAVFIVSVAVAFWLSVKSIIQPLKKVNGNLGGIIDKLERSEGDLTVRIENRSKDEIGQIVIGINRFLDTLQNAMVSIKSGSHLIKKSTETIEVNITGSKDSTSTISASLNELSASMEEVSSTLQTIDYGAQEVLTEANEIAADAQSNSVQVDSIVERADQVRTKSNESKQQTEKIIADIQETMETSIKNSRSVERINELTANILEISSQTNLLALNASIEASRAGNAGKGFAVVAEEIRKLAESTQETANDIQTISTLVTKSVDELVGNANEIIAYITDKVLTDYDGFVDVANVYKKDADNMSEMLDHFSSKAADLKRISTSMAEGIQGITSAVEESVNVVIHSSENTNSLLESITHIANEAERNSEIVNDLNSEVNQFKKVES</sequence>
<feature type="transmembrane region" description="Helical" evidence="7">
    <location>
        <begin position="192"/>
        <end position="213"/>
    </location>
</feature>
<protein>
    <recommendedName>
        <fullName evidence="12">Methyl-accepting chemotaxis protein</fullName>
    </recommendedName>
</protein>
<gene>
    <name evidence="10" type="ORF">JCM9152_946</name>
</gene>
<comment type="caution">
    <text evidence="10">The sequence shown here is derived from an EMBL/GenBank/DDBJ whole genome shotgun (WGS) entry which is preliminary data.</text>
</comment>
<dbReference type="InterPro" id="IPR003660">
    <property type="entry name" value="HAMP_dom"/>
</dbReference>
<evidence type="ECO:0000256" key="5">
    <source>
        <dbReference type="ARBA" id="ARBA00029447"/>
    </source>
</evidence>
<keyword evidence="2" id="KW-1003">Cell membrane</keyword>
<evidence type="ECO:0000256" key="3">
    <source>
        <dbReference type="ARBA" id="ARBA00023136"/>
    </source>
</evidence>
<dbReference type="PANTHER" id="PTHR32089">
    <property type="entry name" value="METHYL-ACCEPTING CHEMOTAXIS PROTEIN MCPB"/>
    <property type="match status" value="1"/>
</dbReference>
<evidence type="ECO:0000256" key="2">
    <source>
        <dbReference type="ARBA" id="ARBA00022475"/>
    </source>
</evidence>
<evidence type="ECO:0000313" key="11">
    <source>
        <dbReference type="Proteomes" id="UP000018895"/>
    </source>
</evidence>
<proteinExistence type="inferred from homology"/>
<dbReference type="PANTHER" id="PTHR32089:SF112">
    <property type="entry name" value="LYSOZYME-LIKE PROTEIN-RELATED"/>
    <property type="match status" value="1"/>
</dbReference>
<dbReference type="CDD" id="cd06225">
    <property type="entry name" value="HAMP"/>
    <property type="match status" value="1"/>
</dbReference>